<accession>A0A926QMT7</accession>
<dbReference type="AlphaFoldDB" id="A0A926QMT7"/>
<dbReference type="Gene3D" id="3.30.457.10">
    <property type="entry name" value="Copper amine oxidase-like, N-terminal domain"/>
    <property type="match status" value="1"/>
</dbReference>
<organism evidence="2 3">
    <name type="scientific">Paenibacillus sedimenti</name>
    <dbReference type="NCBI Taxonomy" id="2770274"/>
    <lineage>
        <taxon>Bacteria</taxon>
        <taxon>Bacillati</taxon>
        <taxon>Bacillota</taxon>
        <taxon>Bacilli</taxon>
        <taxon>Bacillales</taxon>
        <taxon>Paenibacillaceae</taxon>
        <taxon>Paenibacillus</taxon>
    </lineage>
</organism>
<dbReference type="Pfam" id="PF07833">
    <property type="entry name" value="Cu_amine_oxidN1"/>
    <property type="match status" value="1"/>
</dbReference>
<evidence type="ECO:0000313" key="2">
    <source>
        <dbReference type="EMBL" id="MBD0384042.1"/>
    </source>
</evidence>
<dbReference type="EMBL" id="JACVVD010000015">
    <property type="protein sequence ID" value="MBD0384042.1"/>
    <property type="molecule type" value="Genomic_DNA"/>
</dbReference>
<gene>
    <name evidence="2" type="ORF">ICC18_28730</name>
</gene>
<keyword evidence="3" id="KW-1185">Reference proteome</keyword>
<dbReference type="RefSeq" id="WP_188177826.1">
    <property type="nucleotide sequence ID" value="NZ_JACVVD010000015.1"/>
</dbReference>
<protein>
    <submittedName>
        <fullName evidence="2">Copper amine oxidase N-terminal domain-containing protein</fullName>
    </submittedName>
</protein>
<reference evidence="2" key="1">
    <citation type="submission" date="2020-09" db="EMBL/GenBank/DDBJ databases">
        <title>Draft Genome Sequence of Paenibacillus sp. WST5.</title>
        <authorList>
            <person name="Bao Z."/>
        </authorList>
    </citation>
    <scope>NUCLEOTIDE SEQUENCE</scope>
    <source>
        <strain evidence="2">WST5</strain>
    </source>
</reference>
<comment type="caution">
    <text evidence="2">The sequence shown here is derived from an EMBL/GenBank/DDBJ whole genome shotgun (WGS) entry which is preliminary data.</text>
</comment>
<evidence type="ECO:0000259" key="1">
    <source>
        <dbReference type="Pfam" id="PF07833"/>
    </source>
</evidence>
<name>A0A926QMT7_9BACL</name>
<proteinExistence type="predicted"/>
<dbReference type="InterPro" id="IPR012854">
    <property type="entry name" value="Cu_amine_oxidase-like_N"/>
</dbReference>
<feature type="domain" description="Copper amine oxidase-like N-terminal" evidence="1">
    <location>
        <begin position="22"/>
        <end position="89"/>
    </location>
</feature>
<sequence length="97" mass="11158">MSQTLLFNETKSQLELLRNFIVQKNGEDQTVTLTKGDTQIKLQIHNYMAYVNGVPTWLDTWSMIKDGVTMVPLRFVGESLNKDIQFDEGLIHITNKN</sequence>
<dbReference type="Proteomes" id="UP000650466">
    <property type="component" value="Unassembled WGS sequence"/>
</dbReference>
<dbReference type="InterPro" id="IPR036582">
    <property type="entry name" value="Mao_N_sf"/>
</dbReference>
<dbReference type="SUPFAM" id="SSF55383">
    <property type="entry name" value="Copper amine oxidase, domain N"/>
    <property type="match status" value="1"/>
</dbReference>
<evidence type="ECO:0000313" key="3">
    <source>
        <dbReference type="Proteomes" id="UP000650466"/>
    </source>
</evidence>